<dbReference type="RefSeq" id="WP_355668288.1">
    <property type="nucleotide sequence ID" value="NZ_JBEXRX010000236.1"/>
</dbReference>
<keyword evidence="2" id="KW-1185">Reference proteome</keyword>
<protein>
    <submittedName>
        <fullName evidence="1">Uncharacterized protein</fullName>
    </submittedName>
</protein>
<accession>A0ABV2VVI8</accession>
<comment type="caution">
    <text evidence="1">The sequence shown here is derived from an EMBL/GenBank/DDBJ whole genome shotgun (WGS) entry which is preliminary data.</text>
</comment>
<sequence>MLKTSLNLVKEILVRAAALPCTASLSRVGEVWAHTGRSRAVVVPD</sequence>
<proteinExistence type="predicted"/>
<name>A0ABV2VVI8_9ACTN</name>
<evidence type="ECO:0000313" key="1">
    <source>
        <dbReference type="EMBL" id="MEU0156804.1"/>
    </source>
</evidence>
<reference evidence="1 2" key="1">
    <citation type="submission" date="2024-06" db="EMBL/GenBank/DDBJ databases">
        <title>The Natural Products Discovery Center: Release of the First 8490 Sequenced Strains for Exploring Actinobacteria Biosynthetic Diversity.</title>
        <authorList>
            <person name="Kalkreuter E."/>
            <person name="Kautsar S.A."/>
            <person name="Yang D."/>
            <person name="Bader C.D."/>
            <person name="Teijaro C.N."/>
            <person name="Fluegel L."/>
            <person name="Davis C.M."/>
            <person name="Simpson J.R."/>
            <person name="Lauterbach L."/>
            <person name="Steele A.D."/>
            <person name="Gui C."/>
            <person name="Meng S."/>
            <person name="Li G."/>
            <person name="Viehrig K."/>
            <person name="Ye F."/>
            <person name="Su P."/>
            <person name="Kiefer A.F."/>
            <person name="Nichols A."/>
            <person name="Cepeda A.J."/>
            <person name="Yan W."/>
            <person name="Fan B."/>
            <person name="Jiang Y."/>
            <person name="Adhikari A."/>
            <person name="Zheng C.-J."/>
            <person name="Schuster L."/>
            <person name="Cowan T.M."/>
            <person name="Smanski M.J."/>
            <person name="Chevrette M.G."/>
            <person name="De Carvalho L.P.S."/>
            <person name="Shen B."/>
        </authorList>
    </citation>
    <scope>NUCLEOTIDE SEQUENCE [LARGE SCALE GENOMIC DNA]</scope>
    <source>
        <strain evidence="1 2">NPDC006286</strain>
    </source>
</reference>
<dbReference type="EMBL" id="JBEXRX010000236">
    <property type="protein sequence ID" value="MEU0156804.1"/>
    <property type="molecule type" value="Genomic_DNA"/>
</dbReference>
<gene>
    <name evidence="1" type="ORF">ABZ071_34050</name>
</gene>
<dbReference type="Proteomes" id="UP001550348">
    <property type="component" value="Unassembled WGS sequence"/>
</dbReference>
<organism evidence="1 2">
    <name type="scientific">Micromonospora fulviviridis</name>
    <dbReference type="NCBI Taxonomy" id="47860"/>
    <lineage>
        <taxon>Bacteria</taxon>
        <taxon>Bacillati</taxon>
        <taxon>Actinomycetota</taxon>
        <taxon>Actinomycetes</taxon>
        <taxon>Micromonosporales</taxon>
        <taxon>Micromonosporaceae</taxon>
        <taxon>Micromonospora</taxon>
    </lineage>
</organism>
<evidence type="ECO:0000313" key="2">
    <source>
        <dbReference type="Proteomes" id="UP001550348"/>
    </source>
</evidence>